<evidence type="ECO:0000256" key="5">
    <source>
        <dbReference type="ARBA" id="ARBA00023157"/>
    </source>
</evidence>
<dbReference type="Gene3D" id="2.40.10.10">
    <property type="entry name" value="Trypsin-like serine proteases"/>
    <property type="match status" value="2"/>
</dbReference>
<protein>
    <submittedName>
        <fullName evidence="7">Uncharacterized protein</fullName>
    </submittedName>
</protein>
<dbReference type="PROSITE" id="PS00134">
    <property type="entry name" value="TRYPSIN_HIS"/>
    <property type="match status" value="1"/>
</dbReference>
<reference evidence="7" key="1">
    <citation type="submission" date="2020-02" db="EMBL/GenBank/DDBJ databases">
        <authorList>
            <person name="Enbody D E."/>
            <person name="Pettersson E M."/>
        </authorList>
    </citation>
    <scope>NUCLEOTIDE SEQUENCE [LARGE SCALE GENOMIC DNA]</scope>
</reference>
<dbReference type="InterPro" id="IPR043504">
    <property type="entry name" value="Peptidase_S1_PA_chymotrypsin"/>
</dbReference>
<dbReference type="InterPro" id="IPR001254">
    <property type="entry name" value="Trypsin_dom"/>
</dbReference>
<keyword evidence="3" id="KW-0378">Hydrolase</keyword>
<proteinExistence type="predicted"/>
<reference evidence="7" key="3">
    <citation type="submission" date="2025-09" db="UniProtKB">
        <authorList>
            <consortium name="Ensembl"/>
        </authorList>
    </citation>
    <scope>IDENTIFICATION</scope>
</reference>
<dbReference type="SUPFAM" id="SSF50494">
    <property type="entry name" value="Trypsin-like serine proteases"/>
    <property type="match status" value="1"/>
</dbReference>
<dbReference type="InterPro" id="IPR009003">
    <property type="entry name" value="Peptidase_S1_PA"/>
</dbReference>
<feature type="region of interest" description="Disordered" evidence="6">
    <location>
        <begin position="1"/>
        <end position="38"/>
    </location>
</feature>
<organism evidence="7 8">
    <name type="scientific">Geospiza parvula</name>
    <name type="common">Small tree-finch</name>
    <name type="synonym">Camarhynchus parvulus</name>
    <dbReference type="NCBI Taxonomy" id="87175"/>
    <lineage>
        <taxon>Eukaryota</taxon>
        <taxon>Metazoa</taxon>
        <taxon>Chordata</taxon>
        <taxon>Craniata</taxon>
        <taxon>Vertebrata</taxon>
        <taxon>Euteleostomi</taxon>
        <taxon>Archelosauria</taxon>
        <taxon>Archosauria</taxon>
        <taxon>Dinosauria</taxon>
        <taxon>Saurischia</taxon>
        <taxon>Theropoda</taxon>
        <taxon>Coelurosauria</taxon>
        <taxon>Aves</taxon>
        <taxon>Neognathae</taxon>
        <taxon>Neoaves</taxon>
        <taxon>Telluraves</taxon>
        <taxon>Australaves</taxon>
        <taxon>Passeriformes</taxon>
        <taxon>Thraupidae</taxon>
        <taxon>Camarhynchus</taxon>
    </lineage>
</organism>
<keyword evidence="5" id="KW-1015">Disulfide bond</keyword>
<name>A0A8U8BHH5_GEOPR</name>
<dbReference type="Ensembl" id="ENSCPVT00000024786.1">
    <property type="protein sequence ID" value="ENSCPVP00000023723.1"/>
    <property type="gene ID" value="ENSCPVG00000002920.2"/>
</dbReference>
<dbReference type="GO" id="GO:0004252">
    <property type="term" value="F:serine-type endopeptidase activity"/>
    <property type="evidence" value="ECO:0007669"/>
    <property type="project" value="InterPro"/>
</dbReference>
<dbReference type="PRINTS" id="PR00722">
    <property type="entry name" value="CHYMOTRYPSIN"/>
</dbReference>
<dbReference type="InterPro" id="IPR001314">
    <property type="entry name" value="Peptidase_S1A"/>
</dbReference>
<evidence type="ECO:0000256" key="1">
    <source>
        <dbReference type="ARBA" id="ARBA00022670"/>
    </source>
</evidence>
<dbReference type="GO" id="GO:0006508">
    <property type="term" value="P:proteolysis"/>
    <property type="evidence" value="ECO:0007669"/>
    <property type="project" value="UniProtKB-KW"/>
</dbReference>
<reference evidence="7" key="2">
    <citation type="submission" date="2025-08" db="UniProtKB">
        <authorList>
            <consortium name="Ensembl"/>
        </authorList>
    </citation>
    <scope>IDENTIFICATION</scope>
</reference>
<dbReference type="SMART" id="SM00020">
    <property type="entry name" value="Tryp_SPc"/>
    <property type="match status" value="1"/>
</dbReference>
<dbReference type="FunFam" id="2.40.10.10:FF:000120">
    <property type="entry name" value="Putative serine protease"/>
    <property type="match status" value="1"/>
</dbReference>
<dbReference type="InterPro" id="IPR033116">
    <property type="entry name" value="TRYPSIN_SER"/>
</dbReference>
<dbReference type="PANTHER" id="PTHR24271">
    <property type="entry name" value="KALLIKREIN-RELATED"/>
    <property type="match status" value="1"/>
</dbReference>
<dbReference type="Pfam" id="PF00089">
    <property type="entry name" value="Trypsin"/>
    <property type="match status" value="1"/>
</dbReference>
<evidence type="ECO:0000313" key="7">
    <source>
        <dbReference type="Ensembl" id="ENSCPVP00000023723.1"/>
    </source>
</evidence>
<evidence type="ECO:0000313" key="8">
    <source>
        <dbReference type="Proteomes" id="UP000694382"/>
    </source>
</evidence>
<evidence type="ECO:0000256" key="4">
    <source>
        <dbReference type="ARBA" id="ARBA00022825"/>
    </source>
</evidence>
<dbReference type="PROSITE" id="PS00135">
    <property type="entry name" value="TRYPSIN_SER"/>
    <property type="match status" value="1"/>
</dbReference>
<dbReference type="AlphaFoldDB" id="A0A8U8BHH5"/>
<dbReference type="PANTHER" id="PTHR24271:SF55">
    <property type="entry name" value="SERINE PROTEASE 57"/>
    <property type="match status" value="1"/>
</dbReference>
<dbReference type="CDD" id="cd00190">
    <property type="entry name" value="Tryp_SPc"/>
    <property type="match status" value="1"/>
</dbReference>
<evidence type="ECO:0000256" key="6">
    <source>
        <dbReference type="SAM" id="MobiDB-lite"/>
    </source>
</evidence>
<keyword evidence="1" id="KW-0645">Protease</keyword>
<evidence type="ECO:0000256" key="2">
    <source>
        <dbReference type="ARBA" id="ARBA00022729"/>
    </source>
</evidence>
<dbReference type="PROSITE" id="PS50240">
    <property type="entry name" value="TRYPSIN_DOM"/>
    <property type="match status" value="1"/>
</dbReference>
<keyword evidence="8" id="KW-1185">Reference proteome</keyword>
<accession>A0A8U8BHH5</accession>
<evidence type="ECO:0000256" key="3">
    <source>
        <dbReference type="ARBA" id="ARBA00022801"/>
    </source>
</evidence>
<dbReference type="InterPro" id="IPR018114">
    <property type="entry name" value="TRYPSIN_HIS"/>
</dbReference>
<dbReference type="Proteomes" id="UP000694382">
    <property type="component" value="Chromosome 28"/>
</dbReference>
<keyword evidence="4" id="KW-0720">Serine protease</keyword>
<keyword evidence="2" id="KW-0732">Signal</keyword>
<sequence>MRELGCQGTSPGWEIPTLASTHPLHPPGTQGSQIIGGKAAAPHSRPFMASIQLDGEHVCGGFLLWPRWVMTAAHCFIPRRSPSVRVVLGAQRLQEPEGSQQIFSVVESIAHPLYTPRAADNDIRLLRLNGSATLNEFVKRIRLPCPHIDLKPGTVCSVMGWGDTSNFGEQPTELMETNTTIVKRSLCRTLWRGRVSANMLCGASRSTRLQGVCSGDSGGPLVFKDKVHGIVSFSGERCGDRRFPDIYTKISNYIDWVHHVVRGFRPREGGLKPPGQSRSPSLPIGKGCYVPP</sequence>